<dbReference type="PRINTS" id="PR00722">
    <property type="entry name" value="CHYMOTRYPSIN"/>
</dbReference>
<dbReference type="PANTHER" id="PTHR24252">
    <property type="entry name" value="ACROSIN-RELATED"/>
    <property type="match status" value="1"/>
</dbReference>
<dbReference type="InterPro" id="IPR001314">
    <property type="entry name" value="Peptidase_S1A"/>
</dbReference>
<evidence type="ECO:0000256" key="3">
    <source>
        <dbReference type="RuleBase" id="RU363034"/>
    </source>
</evidence>
<dbReference type="PROSITE" id="PS00135">
    <property type="entry name" value="TRYPSIN_SER"/>
    <property type="match status" value="1"/>
</dbReference>
<feature type="compositionally biased region" description="Polar residues" evidence="4">
    <location>
        <begin position="434"/>
        <end position="444"/>
    </location>
</feature>
<dbReference type="InterPro" id="IPR043504">
    <property type="entry name" value="Peptidase_S1_PA_chymotrypsin"/>
</dbReference>
<keyword evidence="1" id="KW-0843">Virulence</keyword>
<dbReference type="SMART" id="SM00020">
    <property type="entry name" value="Tryp_SPc"/>
    <property type="match status" value="1"/>
</dbReference>
<feature type="compositionally biased region" description="Polar residues" evidence="4">
    <location>
        <begin position="515"/>
        <end position="528"/>
    </location>
</feature>
<evidence type="ECO:0000259" key="6">
    <source>
        <dbReference type="PROSITE" id="PS50240"/>
    </source>
</evidence>
<dbReference type="CDD" id="cd00190">
    <property type="entry name" value="Tryp_SPc"/>
    <property type="match status" value="1"/>
</dbReference>
<dbReference type="AlphaFoldDB" id="A0A9N8DEE8"/>
<keyword evidence="3" id="KW-0645">Protease</keyword>
<dbReference type="GO" id="GO:0004252">
    <property type="term" value="F:serine-type endopeptidase activity"/>
    <property type="evidence" value="ECO:0007669"/>
    <property type="project" value="InterPro"/>
</dbReference>
<name>A0A9N8DEE8_9STRA</name>
<feature type="region of interest" description="Disordered" evidence="4">
    <location>
        <begin position="617"/>
        <end position="638"/>
    </location>
</feature>
<dbReference type="Proteomes" id="UP001153069">
    <property type="component" value="Unassembled WGS sequence"/>
</dbReference>
<evidence type="ECO:0000256" key="4">
    <source>
        <dbReference type="SAM" id="MobiDB-lite"/>
    </source>
</evidence>
<dbReference type="GO" id="GO:0006508">
    <property type="term" value="P:proteolysis"/>
    <property type="evidence" value="ECO:0007669"/>
    <property type="project" value="UniProtKB-KW"/>
</dbReference>
<evidence type="ECO:0000256" key="1">
    <source>
        <dbReference type="ARBA" id="ARBA00023026"/>
    </source>
</evidence>
<feature type="signal peptide" evidence="5">
    <location>
        <begin position="1"/>
        <end position="26"/>
    </location>
</feature>
<organism evidence="7 8">
    <name type="scientific">Seminavis robusta</name>
    <dbReference type="NCBI Taxonomy" id="568900"/>
    <lineage>
        <taxon>Eukaryota</taxon>
        <taxon>Sar</taxon>
        <taxon>Stramenopiles</taxon>
        <taxon>Ochrophyta</taxon>
        <taxon>Bacillariophyta</taxon>
        <taxon>Bacillariophyceae</taxon>
        <taxon>Bacillariophycidae</taxon>
        <taxon>Naviculales</taxon>
        <taxon>Naviculaceae</taxon>
        <taxon>Seminavis</taxon>
    </lineage>
</organism>
<dbReference type="EMBL" id="CAICTM010000116">
    <property type="protein sequence ID" value="CAB9501737.1"/>
    <property type="molecule type" value="Genomic_DNA"/>
</dbReference>
<feature type="compositionally biased region" description="Basic residues" evidence="4">
    <location>
        <begin position="541"/>
        <end position="551"/>
    </location>
</feature>
<sequence>MVFSHPFLLLQAMILLQPALIHSALGSSEILHLRRNDERLQQSQAQQAQYPQFQPSSSARSLEYERGSFGSLVDVPASDFTDASHNNIATSHYRYNERDWNVQVDTGGPFVGPQVFAEPRSSRNDTTGQSYRNNNAPWYGAEPTKRIIGGYEADPHPFHSMLLLRYGGGWRWAGCGGTLISNCHVLTAAHCTVDPSKPVGAVFVNAHRPYQDNQGLPFHFSDVQHVTRHAGFNSSTNQNDIAVIKMTKCLNVTELTEFPPAIPAAPTMQIPSQMLADILGFGKLSEQGSLFFNVEALQRAQVPVISQQSCRQYYGDRVKEDMFCGGFAEGGVDACQGDSGSSMTFEQEQDGTTVILGVISWGVGCGRSQSPGVYASVQYHYDWIARQVCTEPETGNITTWCSTETFGQTLSPITGSHSSAFDFGNITEYETLQPTALPATYSSTKGDGGKRSSSKDRSEEDRSDDAAARFQDSPSSSMFVVLDPLPTDDAKAPATISSSITINTVETTRVVTRTAQQSGARSASSFPNRHQHSPIVPQSTHKQRTSSHAHRSGGAVSFWADGASGCKPSGNPCWLGNECCSGICRHNESIDLGGTSSAASSSVCLSANAFQRVFDDTPGTRSVAKGGSFHDQGKPGGR</sequence>
<dbReference type="PROSITE" id="PS50240">
    <property type="entry name" value="TRYPSIN_DOM"/>
    <property type="match status" value="1"/>
</dbReference>
<keyword evidence="3" id="KW-0720">Serine protease</keyword>
<dbReference type="InterPro" id="IPR001254">
    <property type="entry name" value="Trypsin_dom"/>
</dbReference>
<accession>A0A9N8DEE8</accession>
<evidence type="ECO:0000313" key="8">
    <source>
        <dbReference type="Proteomes" id="UP001153069"/>
    </source>
</evidence>
<feature type="region of interest" description="Disordered" evidence="4">
    <location>
        <begin position="114"/>
        <end position="136"/>
    </location>
</feature>
<dbReference type="Pfam" id="PF00089">
    <property type="entry name" value="Trypsin"/>
    <property type="match status" value="1"/>
</dbReference>
<protein>
    <submittedName>
        <fullName evidence="7">Vitamin K-dependent protein C</fullName>
    </submittedName>
</protein>
<dbReference type="SUPFAM" id="SSF50494">
    <property type="entry name" value="Trypsin-like serine proteases"/>
    <property type="match status" value="1"/>
</dbReference>
<dbReference type="PROSITE" id="PS00134">
    <property type="entry name" value="TRYPSIN_HIS"/>
    <property type="match status" value="1"/>
</dbReference>
<dbReference type="InterPro" id="IPR033116">
    <property type="entry name" value="TRYPSIN_SER"/>
</dbReference>
<feature type="compositionally biased region" description="Basic and acidic residues" evidence="4">
    <location>
        <begin position="447"/>
        <end position="467"/>
    </location>
</feature>
<feature type="domain" description="Peptidase S1" evidence="6">
    <location>
        <begin position="147"/>
        <end position="389"/>
    </location>
</feature>
<evidence type="ECO:0000256" key="2">
    <source>
        <dbReference type="ARBA" id="ARBA00023157"/>
    </source>
</evidence>
<proteinExistence type="predicted"/>
<gene>
    <name evidence="7" type="ORF">SEMRO_117_G057300.1</name>
</gene>
<feature type="compositionally biased region" description="Polar residues" evidence="4">
    <location>
        <begin position="124"/>
        <end position="136"/>
    </location>
</feature>
<evidence type="ECO:0000313" key="7">
    <source>
        <dbReference type="EMBL" id="CAB9501737.1"/>
    </source>
</evidence>
<dbReference type="FunFam" id="2.40.10.10:FF:000002">
    <property type="entry name" value="Transmembrane protease serine"/>
    <property type="match status" value="1"/>
</dbReference>
<feature type="region of interest" description="Disordered" evidence="4">
    <location>
        <begin position="434"/>
        <end position="472"/>
    </location>
</feature>
<keyword evidence="2" id="KW-1015">Disulfide bond</keyword>
<keyword evidence="5" id="KW-0732">Signal</keyword>
<dbReference type="OrthoDB" id="48365at2759"/>
<reference evidence="7" key="1">
    <citation type="submission" date="2020-06" db="EMBL/GenBank/DDBJ databases">
        <authorList>
            <consortium name="Plant Systems Biology data submission"/>
        </authorList>
    </citation>
    <scope>NUCLEOTIDE SEQUENCE</scope>
    <source>
        <strain evidence="7">D6</strain>
    </source>
</reference>
<dbReference type="Gene3D" id="2.40.10.10">
    <property type="entry name" value="Trypsin-like serine proteases"/>
    <property type="match status" value="1"/>
</dbReference>
<dbReference type="InterPro" id="IPR009003">
    <property type="entry name" value="Peptidase_S1_PA"/>
</dbReference>
<dbReference type="PANTHER" id="PTHR24252:SF18">
    <property type="entry name" value="OVOCHYMASE 1"/>
    <property type="match status" value="1"/>
</dbReference>
<comment type="caution">
    <text evidence="7">The sequence shown here is derived from an EMBL/GenBank/DDBJ whole genome shotgun (WGS) entry which is preliminary data.</text>
</comment>
<feature type="chain" id="PRO_5040331642" evidence="5">
    <location>
        <begin position="27"/>
        <end position="638"/>
    </location>
</feature>
<keyword evidence="8" id="KW-1185">Reference proteome</keyword>
<feature type="region of interest" description="Disordered" evidence="4">
    <location>
        <begin position="513"/>
        <end position="553"/>
    </location>
</feature>
<evidence type="ECO:0000256" key="5">
    <source>
        <dbReference type="SAM" id="SignalP"/>
    </source>
</evidence>
<dbReference type="InterPro" id="IPR018114">
    <property type="entry name" value="TRYPSIN_HIS"/>
</dbReference>
<keyword evidence="3" id="KW-0378">Hydrolase</keyword>